<evidence type="ECO:0000256" key="2">
    <source>
        <dbReference type="ARBA" id="ARBA00022723"/>
    </source>
</evidence>
<dbReference type="InterPro" id="IPR050316">
    <property type="entry name" value="Tyrosinase/Hemocyanin"/>
</dbReference>
<dbReference type="SUPFAM" id="SSF48056">
    <property type="entry name" value="Di-copper centre-containing domain"/>
    <property type="match status" value="1"/>
</dbReference>
<evidence type="ECO:0000313" key="6">
    <source>
        <dbReference type="EMBL" id="RKF81259.1"/>
    </source>
</evidence>
<comment type="cofactor">
    <cofactor evidence="1">
        <name>Cu(2+)</name>
        <dbReference type="ChEBI" id="CHEBI:29036"/>
    </cofactor>
</comment>
<dbReference type="Proteomes" id="UP000283383">
    <property type="component" value="Unassembled WGS sequence"/>
</dbReference>
<comment type="caution">
    <text evidence="6">The sequence shown here is derived from an EMBL/GenBank/DDBJ whole genome shotgun (WGS) entry which is preliminary data.</text>
</comment>
<dbReference type="STRING" id="62708.A0A420J390"/>
<gene>
    <name evidence="6" type="ORF">GcM3_037018</name>
</gene>
<keyword evidence="3" id="KW-0560">Oxidoreductase</keyword>
<reference evidence="6 7" key="1">
    <citation type="journal article" date="2018" name="BMC Genomics">
        <title>Comparative genome analyses reveal sequence features reflecting distinct modes of host-adaptation between dicot and monocot powdery mildew.</title>
        <authorList>
            <person name="Wu Y."/>
            <person name="Ma X."/>
            <person name="Pan Z."/>
            <person name="Kale S.D."/>
            <person name="Song Y."/>
            <person name="King H."/>
            <person name="Zhang Q."/>
            <person name="Presley C."/>
            <person name="Deng X."/>
            <person name="Wei C.I."/>
            <person name="Xiao S."/>
        </authorList>
    </citation>
    <scope>NUCLEOTIDE SEQUENCE [LARGE SCALE GENOMIC DNA]</scope>
    <source>
        <strain evidence="6">UMSG3</strain>
    </source>
</reference>
<dbReference type="Gene3D" id="2.60.310.20">
    <property type="match status" value="1"/>
</dbReference>
<dbReference type="GO" id="GO:0046872">
    <property type="term" value="F:metal ion binding"/>
    <property type="evidence" value="ECO:0007669"/>
    <property type="project" value="UniProtKB-KW"/>
</dbReference>
<dbReference type="GO" id="GO:0004497">
    <property type="term" value="F:monooxygenase activity"/>
    <property type="evidence" value="ECO:0007669"/>
    <property type="project" value="UniProtKB-KW"/>
</dbReference>
<dbReference type="InterPro" id="IPR002227">
    <property type="entry name" value="Tyrosinase_Cu-bd"/>
</dbReference>
<evidence type="ECO:0000259" key="5">
    <source>
        <dbReference type="PROSITE" id="PS00498"/>
    </source>
</evidence>
<protein>
    <submittedName>
        <fullName evidence="6">Tyrosinase</fullName>
    </submittedName>
</protein>
<dbReference type="AlphaFoldDB" id="A0A420J390"/>
<keyword evidence="4" id="KW-0503">Monooxygenase</keyword>
<dbReference type="EMBL" id="MCBQ01003754">
    <property type="protein sequence ID" value="RKF81259.1"/>
    <property type="molecule type" value="Genomic_DNA"/>
</dbReference>
<dbReference type="InterPro" id="IPR041640">
    <property type="entry name" value="Tyrosinase_C"/>
</dbReference>
<dbReference type="Pfam" id="PF00264">
    <property type="entry name" value="Tyrosinase"/>
    <property type="match status" value="1"/>
</dbReference>
<dbReference type="PROSITE" id="PS00498">
    <property type="entry name" value="TYROSINASE_2"/>
    <property type="match status" value="1"/>
</dbReference>
<evidence type="ECO:0000313" key="7">
    <source>
        <dbReference type="Proteomes" id="UP000283383"/>
    </source>
</evidence>
<accession>A0A420J390</accession>
<dbReference type="InterPro" id="IPR008922">
    <property type="entry name" value="Di-copper_centre_dom_sf"/>
</dbReference>
<evidence type="ECO:0000256" key="4">
    <source>
        <dbReference type="ARBA" id="ARBA00023033"/>
    </source>
</evidence>
<dbReference type="PANTHER" id="PTHR11474:SF32">
    <property type="entry name" value="TYROSINASE"/>
    <property type="match status" value="1"/>
</dbReference>
<dbReference type="Gene3D" id="1.10.1280.10">
    <property type="entry name" value="Di-copper center containing domain from catechol oxidase"/>
    <property type="match status" value="1"/>
</dbReference>
<feature type="domain" description="Tyrosinase copper-binding" evidence="5">
    <location>
        <begin position="63"/>
        <end position="74"/>
    </location>
</feature>
<keyword evidence="2" id="KW-0479">Metal-binding</keyword>
<dbReference type="Pfam" id="PF18132">
    <property type="entry name" value="Tyrosinase_C"/>
    <property type="match status" value="1"/>
</dbReference>
<evidence type="ECO:0000256" key="1">
    <source>
        <dbReference type="ARBA" id="ARBA00001973"/>
    </source>
</evidence>
<organism evidence="6 7">
    <name type="scientific">Golovinomyces cichoracearum</name>
    <dbReference type="NCBI Taxonomy" id="62708"/>
    <lineage>
        <taxon>Eukaryota</taxon>
        <taxon>Fungi</taxon>
        <taxon>Dikarya</taxon>
        <taxon>Ascomycota</taxon>
        <taxon>Pezizomycotina</taxon>
        <taxon>Leotiomycetes</taxon>
        <taxon>Erysiphales</taxon>
        <taxon>Erysiphaceae</taxon>
        <taxon>Golovinomyces</taxon>
    </lineage>
</organism>
<evidence type="ECO:0000256" key="3">
    <source>
        <dbReference type="ARBA" id="ARBA00023002"/>
    </source>
</evidence>
<sequence>MSIRSRMYAILTNYHDYLAFSNGGYRAEAPPSEQDSVEAIHDQVHTLLGGGGHMSFIDYAGFDPVFFLHHTMIDRCFAMWQVLNPDSFVTPRVAVSDTFTMALGQIQNANSSLTPFYKDRSGNFWSSSDVRDMRIFGYEYPETSNNNAKAREQNVIVAINRLYGPPVSGQIFKRDLDAKSISASGKYREWVANLQMPKSALGAPFSVYIFLGPFNDDPKYWSSDPNLAGQHTTFSRSESLTGNGAISSPPIVTAAIPLTDSFINHISTGDLKSLSVEDVTEWLDSNLSYRIKLLDGTEIYEEDIPDFKISIASAGVKLPDSHEDLPVWANTQYNVLDIGVSSLDIL</sequence>
<keyword evidence="7" id="KW-1185">Reference proteome</keyword>
<proteinExistence type="predicted"/>
<dbReference type="PANTHER" id="PTHR11474">
    <property type="entry name" value="TYROSINASE FAMILY MEMBER"/>
    <property type="match status" value="1"/>
</dbReference>
<name>A0A420J390_9PEZI</name>